<feature type="transmembrane region" description="Helical" evidence="3">
    <location>
        <begin position="93"/>
        <end position="115"/>
    </location>
</feature>
<evidence type="ECO:0008006" key="5">
    <source>
        <dbReference type="Google" id="ProtNLM"/>
    </source>
</evidence>
<dbReference type="EMBL" id="MN739242">
    <property type="protein sequence ID" value="QHS95156.1"/>
    <property type="molecule type" value="Genomic_DNA"/>
</dbReference>
<evidence type="ECO:0000256" key="1">
    <source>
        <dbReference type="SAM" id="Coils"/>
    </source>
</evidence>
<feature type="region of interest" description="Disordered" evidence="2">
    <location>
        <begin position="1"/>
        <end position="29"/>
    </location>
</feature>
<organism evidence="4">
    <name type="scientific">viral metagenome</name>
    <dbReference type="NCBI Taxonomy" id="1070528"/>
    <lineage>
        <taxon>unclassified sequences</taxon>
        <taxon>metagenomes</taxon>
        <taxon>organismal metagenomes</taxon>
    </lineage>
</organism>
<keyword evidence="3" id="KW-0472">Membrane</keyword>
<keyword evidence="3" id="KW-1133">Transmembrane helix</keyword>
<sequence length="444" mass="52110">MSEEIEIKPTDDDNLSTISKGPPANQPPWDAQHEKVLIEWADKAQCYRWLHGRSFALYRRKAMWFTIPVIIMSTITGTANFAQERFPENIKSLAVIIIGSVNLIAGIITTISQYLKVNELLESHRVANLSWDKFVRDVKMELAKDPREHGDVPSQREPPITCLTKFKETFDRLMEVSPNIEDNVIAEFAFRFDEDKIRISKELKSRKQRILYGDESGDGVAPWLRPCVKFFKCYDCFTDPKDIEKRKRKKEQKDREIKWRQLNPRSSIKDFYDLEAQINPPDTPTSPKGREKEIAQKVKDEISKKNKTSVYLRKPDILGELNSVEHDIHPWRIEEEEKKLSSPDIEAKELAKKELEKETNKKMQLQNQEKLLLEQIELKRMEEEEQELIRIKQNINNRITEYVTKFKTKWHRTPLVDDVIEALSDIDENDIRTHELLNDNVIEA</sequence>
<evidence type="ECO:0000256" key="3">
    <source>
        <dbReference type="SAM" id="Phobius"/>
    </source>
</evidence>
<feature type="coiled-coil region" evidence="1">
    <location>
        <begin position="345"/>
        <end position="401"/>
    </location>
</feature>
<evidence type="ECO:0000313" key="4">
    <source>
        <dbReference type="EMBL" id="QHS95156.1"/>
    </source>
</evidence>
<feature type="transmembrane region" description="Helical" evidence="3">
    <location>
        <begin position="62"/>
        <end position="81"/>
    </location>
</feature>
<keyword evidence="3" id="KW-0812">Transmembrane</keyword>
<keyword evidence="1" id="KW-0175">Coiled coil</keyword>
<dbReference type="AlphaFoldDB" id="A0A6C0BSH2"/>
<evidence type="ECO:0000256" key="2">
    <source>
        <dbReference type="SAM" id="MobiDB-lite"/>
    </source>
</evidence>
<proteinExistence type="predicted"/>
<feature type="compositionally biased region" description="Basic and acidic residues" evidence="2">
    <location>
        <begin position="1"/>
        <end position="11"/>
    </location>
</feature>
<reference evidence="4" key="1">
    <citation type="journal article" date="2020" name="Nature">
        <title>Giant virus diversity and host interactions through global metagenomics.</title>
        <authorList>
            <person name="Schulz F."/>
            <person name="Roux S."/>
            <person name="Paez-Espino D."/>
            <person name="Jungbluth S."/>
            <person name="Walsh D.A."/>
            <person name="Denef V.J."/>
            <person name="McMahon K.D."/>
            <person name="Konstantinidis K.T."/>
            <person name="Eloe-Fadrosh E.A."/>
            <person name="Kyrpides N.C."/>
            <person name="Woyke T."/>
        </authorList>
    </citation>
    <scope>NUCLEOTIDE SEQUENCE</scope>
    <source>
        <strain evidence="4">GVMAG-M-3300018428-16</strain>
    </source>
</reference>
<accession>A0A6C0BSH2</accession>
<name>A0A6C0BSH2_9ZZZZ</name>
<protein>
    <recommendedName>
        <fullName evidence="5">SMODS and SLOG-associating 2TM effector domain-containing protein</fullName>
    </recommendedName>
</protein>